<feature type="region of interest" description="Disordered" evidence="1">
    <location>
        <begin position="426"/>
        <end position="446"/>
    </location>
</feature>
<evidence type="ECO:0000259" key="2">
    <source>
        <dbReference type="Pfam" id="PF03127"/>
    </source>
</evidence>
<organism evidence="3 4">
    <name type="scientific">Batrachochytrium dendrobatidis (strain JEL423)</name>
    <dbReference type="NCBI Taxonomy" id="403673"/>
    <lineage>
        <taxon>Eukaryota</taxon>
        <taxon>Fungi</taxon>
        <taxon>Fungi incertae sedis</taxon>
        <taxon>Chytridiomycota</taxon>
        <taxon>Chytridiomycota incertae sedis</taxon>
        <taxon>Chytridiomycetes</taxon>
        <taxon>Rhizophydiales</taxon>
        <taxon>Rhizophydiales incertae sedis</taxon>
        <taxon>Batrachochytrium</taxon>
    </lineage>
</organism>
<dbReference type="Proteomes" id="UP000077115">
    <property type="component" value="Unassembled WGS sequence"/>
</dbReference>
<dbReference type="Gene3D" id="1.20.58.160">
    <property type="match status" value="1"/>
</dbReference>
<name>A0A177WC35_BATDL</name>
<dbReference type="Pfam" id="PF03127">
    <property type="entry name" value="GAT"/>
    <property type="match status" value="1"/>
</dbReference>
<evidence type="ECO:0000313" key="3">
    <source>
        <dbReference type="EMBL" id="OAJ37254.1"/>
    </source>
</evidence>
<evidence type="ECO:0000313" key="4">
    <source>
        <dbReference type="Proteomes" id="UP000077115"/>
    </source>
</evidence>
<dbReference type="STRING" id="403673.A0A177WC35"/>
<dbReference type="InterPro" id="IPR008942">
    <property type="entry name" value="ENTH_VHS"/>
</dbReference>
<dbReference type="Gene3D" id="1.25.40.90">
    <property type="match status" value="1"/>
</dbReference>
<evidence type="ECO:0000256" key="1">
    <source>
        <dbReference type="SAM" id="MobiDB-lite"/>
    </source>
</evidence>
<dbReference type="EMBL" id="DS022300">
    <property type="protein sequence ID" value="OAJ37254.1"/>
    <property type="molecule type" value="Genomic_DNA"/>
</dbReference>
<dbReference type="SUPFAM" id="SSF48464">
    <property type="entry name" value="ENTH/VHS domain"/>
    <property type="match status" value="1"/>
</dbReference>
<dbReference type="VEuPathDB" id="FungiDB:BDEG_21299"/>
<dbReference type="SUPFAM" id="SSF89009">
    <property type="entry name" value="GAT-like domain"/>
    <property type="match status" value="1"/>
</dbReference>
<sequence>MVSFGNSGSDLAGGKQASLKSTFIAKLKGFRGKSKEITQLLDEATDESLTRVDWVKTRQAAAIACTSSSGPDTVVKALLESLEKGPVQQTYVLHVMYWMLENQQPSFYARFYDSSNLDRLFEIWTSKGFAPESKALLAAIVDQMPSSGSPAYERNLHLLRSRASEKGLLGGYDLELIFFDTPETGLISLADQQTCRMLQASRTSSQMTMHSEQNHQLGQTSFVSQQPQVVIMDYNAHAQIVLSNASMLTEAVNFSDENEPLVSNQIVQEFRTNCINLRQTTNQFLQQGVLTEVAINALINCNNKLTEAFRVYDEALEGQMIQSAIDKSRTGKEATPLITFEETDREAQEAEQLRIALEQSRVDGLRSVNPFWEKEDEHVGVSEIGGHSKTSSSLTLGADAAPYIIGGGSHGSTTASGSGSTSLLTFTDAPNSNSGKNVTFSKSVHG</sequence>
<dbReference type="OrthoDB" id="10255964at2759"/>
<proteinExistence type="predicted"/>
<feature type="domain" description="GAT" evidence="2">
    <location>
        <begin position="243"/>
        <end position="318"/>
    </location>
</feature>
<dbReference type="InterPro" id="IPR038425">
    <property type="entry name" value="GAT_sf"/>
</dbReference>
<reference evidence="3 4" key="2">
    <citation type="submission" date="2016-05" db="EMBL/GenBank/DDBJ databases">
        <title>Lineage-specific infection strategies underlie the spectrum of fungal disease in amphibians.</title>
        <authorList>
            <person name="Cuomo C.A."/>
            <person name="Farrer R.A."/>
            <person name="James T."/>
            <person name="Longcore J."/>
            <person name="Birren B."/>
        </authorList>
    </citation>
    <scope>NUCLEOTIDE SEQUENCE [LARGE SCALE GENOMIC DNA]</scope>
    <source>
        <strain evidence="3 4">JEL423</strain>
    </source>
</reference>
<dbReference type="InterPro" id="IPR004152">
    <property type="entry name" value="GAT_dom"/>
</dbReference>
<reference evidence="3 4" key="1">
    <citation type="submission" date="2006-10" db="EMBL/GenBank/DDBJ databases">
        <title>The Genome Sequence of Batrachochytrium dendrobatidis JEL423.</title>
        <authorList>
            <consortium name="The Broad Institute Genome Sequencing Platform"/>
            <person name="Birren B."/>
            <person name="Lander E."/>
            <person name="Galagan J."/>
            <person name="Cuomo C."/>
            <person name="Devon K."/>
            <person name="Jaffe D."/>
            <person name="Butler J."/>
            <person name="Alvarez P."/>
            <person name="Gnerre S."/>
            <person name="Grabherr M."/>
            <person name="Kleber M."/>
            <person name="Mauceli E."/>
            <person name="Brockman W."/>
            <person name="Young S."/>
            <person name="LaButti K."/>
            <person name="Sykes S."/>
            <person name="DeCaprio D."/>
            <person name="Crawford M."/>
            <person name="Koehrsen M."/>
            <person name="Engels R."/>
            <person name="Montgomery P."/>
            <person name="Pearson M."/>
            <person name="Howarth C."/>
            <person name="Larson L."/>
            <person name="White J."/>
            <person name="O'Leary S."/>
            <person name="Kodira C."/>
            <person name="Zeng Q."/>
            <person name="Yandava C."/>
            <person name="Alvarado L."/>
            <person name="Longcore J."/>
            <person name="James T."/>
        </authorList>
    </citation>
    <scope>NUCLEOTIDE SEQUENCE [LARGE SCALE GENOMIC DNA]</scope>
    <source>
        <strain evidence="3 4">JEL423</strain>
    </source>
</reference>
<gene>
    <name evidence="3" type="ORF">BDEG_21299</name>
</gene>
<dbReference type="AlphaFoldDB" id="A0A177WC35"/>
<protein>
    <recommendedName>
        <fullName evidence="2">GAT domain-containing protein</fullName>
    </recommendedName>
</protein>
<dbReference type="GO" id="GO:0035091">
    <property type="term" value="F:phosphatidylinositol binding"/>
    <property type="evidence" value="ECO:0007669"/>
    <property type="project" value="InterPro"/>
</dbReference>
<dbReference type="GO" id="GO:0043130">
    <property type="term" value="F:ubiquitin binding"/>
    <property type="evidence" value="ECO:0007669"/>
    <property type="project" value="InterPro"/>
</dbReference>
<accession>A0A177WC35</accession>